<comment type="caution">
    <text evidence="2">The sequence shown here is derived from an EMBL/GenBank/DDBJ whole genome shotgun (WGS) entry which is preliminary data.</text>
</comment>
<name>A0AAV4D3J0_9GAST</name>
<accession>A0AAV4D3J0</accession>
<feature type="compositionally biased region" description="Polar residues" evidence="1">
    <location>
        <begin position="109"/>
        <end position="140"/>
    </location>
</feature>
<evidence type="ECO:0000313" key="3">
    <source>
        <dbReference type="Proteomes" id="UP000735302"/>
    </source>
</evidence>
<protein>
    <submittedName>
        <fullName evidence="2">Uncharacterized protein</fullName>
    </submittedName>
</protein>
<feature type="compositionally biased region" description="Low complexity" evidence="1">
    <location>
        <begin position="201"/>
        <end position="231"/>
    </location>
</feature>
<feature type="region of interest" description="Disordered" evidence="1">
    <location>
        <begin position="198"/>
        <end position="232"/>
    </location>
</feature>
<sequence length="357" mass="37505">MHGEMATAAYVKYIYFPCNSAWDFLRAYFAYHPNCVCVASISNAGTDADRTSPPATLSSSSVSSPSTSKLLAASAATSVTTGLPITTGISNLTLESQPPYRTAAATLAAGSSQGTKPTTKAGNQNIQRSTSYPNIVGSTKASLPTESSSRPSSTSSPRSSLSILLSAAAAAAAAAASSSSPLSPSLPTLNTNHRFDSVTIPASASQSTPTTNQSSDTTTSKPTTTTSAPPSGQCHVCVGSSCNSTLSMKCPDVRPYCHTHVTVTRSGETHVTRGCEFQRRCYNEWAQQTIRNDICLNISRQNNRQQVTLRTLTSALECHFCCVTANCNAGPGLVPDSVTWYKPGANHVGDARDFVYF</sequence>
<feature type="region of interest" description="Disordered" evidence="1">
    <location>
        <begin position="106"/>
        <end position="158"/>
    </location>
</feature>
<evidence type="ECO:0000313" key="2">
    <source>
        <dbReference type="EMBL" id="GFO38566.1"/>
    </source>
</evidence>
<dbReference type="EMBL" id="BLXT01007322">
    <property type="protein sequence ID" value="GFO38566.1"/>
    <property type="molecule type" value="Genomic_DNA"/>
</dbReference>
<keyword evidence="3" id="KW-1185">Reference proteome</keyword>
<dbReference type="AlphaFoldDB" id="A0AAV4D3J0"/>
<evidence type="ECO:0000256" key="1">
    <source>
        <dbReference type="SAM" id="MobiDB-lite"/>
    </source>
</evidence>
<dbReference type="Proteomes" id="UP000735302">
    <property type="component" value="Unassembled WGS sequence"/>
</dbReference>
<feature type="compositionally biased region" description="Low complexity" evidence="1">
    <location>
        <begin position="141"/>
        <end position="158"/>
    </location>
</feature>
<reference evidence="2 3" key="1">
    <citation type="journal article" date="2021" name="Elife">
        <title>Chloroplast acquisition without the gene transfer in kleptoplastic sea slugs, Plakobranchus ocellatus.</title>
        <authorList>
            <person name="Maeda T."/>
            <person name="Takahashi S."/>
            <person name="Yoshida T."/>
            <person name="Shimamura S."/>
            <person name="Takaki Y."/>
            <person name="Nagai Y."/>
            <person name="Toyoda A."/>
            <person name="Suzuki Y."/>
            <person name="Arimoto A."/>
            <person name="Ishii H."/>
            <person name="Satoh N."/>
            <person name="Nishiyama T."/>
            <person name="Hasebe M."/>
            <person name="Maruyama T."/>
            <person name="Minagawa J."/>
            <person name="Obokata J."/>
            <person name="Shigenobu S."/>
        </authorList>
    </citation>
    <scope>NUCLEOTIDE SEQUENCE [LARGE SCALE GENOMIC DNA]</scope>
</reference>
<proteinExistence type="predicted"/>
<organism evidence="2 3">
    <name type="scientific">Plakobranchus ocellatus</name>
    <dbReference type="NCBI Taxonomy" id="259542"/>
    <lineage>
        <taxon>Eukaryota</taxon>
        <taxon>Metazoa</taxon>
        <taxon>Spiralia</taxon>
        <taxon>Lophotrochozoa</taxon>
        <taxon>Mollusca</taxon>
        <taxon>Gastropoda</taxon>
        <taxon>Heterobranchia</taxon>
        <taxon>Euthyneura</taxon>
        <taxon>Panpulmonata</taxon>
        <taxon>Sacoglossa</taxon>
        <taxon>Placobranchoidea</taxon>
        <taxon>Plakobranchidae</taxon>
        <taxon>Plakobranchus</taxon>
    </lineage>
</organism>
<gene>
    <name evidence="2" type="ORF">PoB_006507100</name>
</gene>